<name>A0A4S8LVK3_DENBC</name>
<reference evidence="3 4" key="1">
    <citation type="journal article" date="2019" name="Nat. Ecol. Evol.">
        <title>Megaphylogeny resolves global patterns of mushroom evolution.</title>
        <authorList>
            <person name="Varga T."/>
            <person name="Krizsan K."/>
            <person name="Foldi C."/>
            <person name="Dima B."/>
            <person name="Sanchez-Garcia M."/>
            <person name="Sanchez-Ramirez S."/>
            <person name="Szollosi G.J."/>
            <person name="Szarkandi J.G."/>
            <person name="Papp V."/>
            <person name="Albert L."/>
            <person name="Andreopoulos W."/>
            <person name="Angelini C."/>
            <person name="Antonin V."/>
            <person name="Barry K.W."/>
            <person name="Bougher N.L."/>
            <person name="Buchanan P."/>
            <person name="Buyck B."/>
            <person name="Bense V."/>
            <person name="Catcheside P."/>
            <person name="Chovatia M."/>
            <person name="Cooper J."/>
            <person name="Damon W."/>
            <person name="Desjardin D."/>
            <person name="Finy P."/>
            <person name="Geml J."/>
            <person name="Haridas S."/>
            <person name="Hughes K."/>
            <person name="Justo A."/>
            <person name="Karasinski D."/>
            <person name="Kautmanova I."/>
            <person name="Kiss B."/>
            <person name="Kocsube S."/>
            <person name="Kotiranta H."/>
            <person name="LaButti K.M."/>
            <person name="Lechner B.E."/>
            <person name="Liimatainen K."/>
            <person name="Lipzen A."/>
            <person name="Lukacs Z."/>
            <person name="Mihaltcheva S."/>
            <person name="Morgado L.N."/>
            <person name="Niskanen T."/>
            <person name="Noordeloos M.E."/>
            <person name="Ohm R.A."/>
            <person name="Ortiz-Santana B."/>
            <person name="Ovrebo C."/>
            <person name="Racz N."/>
            <person name="Riley R."/>
            <person name="Savchenko A."/>
            <person name="Shiryaev A."/>
            <person name="Soop K."/>
            <person name="Spirin V."/>
            <person name="Szebenyi C."/>
            <person name="Tomsovsky M."/>
            <person name="Tulloss R.E."/>
            <person name="Uehling J."/>
            <person name="Grigoriev I.V."/>
            <person name="Vagvolgyi C."/>
            <person name="Papp T."/>
            <person name="Martin F.M."/>
            <person name="Miettinen O."/>
            <person name="Hibbett D.S."/>
            <person name="Nagy L.G."/>
        </authorList>
    </citation>
    <scope>NUCLEOTIDE SEQUENCE [LARGE SCALE GENOMIC DNA]</scope>
    <source>
        <strain evidence="3 4">CBS 962.96</strain>
    </source>
</reference>
<dbReference type="EMBL" id="ML179257">
    <property type="protein sequence ID" value="THU93163.1"/>
    <property type="molecule type" value="Genomic_DNA"/>
</dbReference>
<feature type="non-terminal residue" evidence="3">
    <location>
        <position position="124"/>
    </location>
</feature>
<organism evidence="3 4">
    <name type="scientific">Dendrothele bispora (strain CBS 962.96)</name>
    <dbReference type="NCBI Taxonomy" id="1314807"/>
    <lineage>
        <taxon>Eukaryota</taxon>
        <taxon>Fungi</taxon>
        <taxon>Dikarya</taxon>
        <taxon>Basidiomycota</taxon>
        <taxon>Agaricomycotina</taxon>
        <taxon>Agaricomycetes</taxon>
        <taxon>Agaricomycetidae</taxon>
        <taxon>Agaricales</taxon>
        <taxon>Agaricales incertae sedis</taxon>
        <taxon>Dendrothele</taxon>
    </lineage>
</organism>
<feature type="non-terminal residue" evidence="3">
    <location>
        <position position="1"/>
    </location>
</feature>
<evidence type="ECO:0000313" key="2">
    <source>
        <dbReference type="EMBL" id="THU80090.1"/>
    </source>
</evidence>
<feature type="region of interest" description="Disordered" evidence="1">
    <location>
        <begin position="1"/>
        <end position="32"/>
    </location>
</feature>
<gene>
    <name evidence="2" type="ORF">K435DRAFT_564016</name>
    <name evidence="3" type="ORF">K435DRAFT_598013</name>
</gene>
<accession>A0A4S8LVK3</accession>
<evidence type="ECO:0000313" key="3">
    <source>
        <dbReference type="EMBL" id="THU93163.1"/>
    </source>
</evidence>
<dbReference type="EMBL" id="ML179941">
    <property type="protein sequence ID" value="THU80090.1"/>
    <property type="molecule type" value="Genomic_DNA"/>
</dbReference>
<sequence>SATPARKPLSSKCSGDSFESNSAKRARPPTTGEGLLSIGSAVAEFSGVFQATVGRLAPQLQASPLRRRAAMDLADEKEKWLSDERQEELGDLLSRNTPQADAYMTWASRGMPKRRRWVKRTLDL</sequence>
<evidence type="ECO:0000313" key="4">
    <source>
        <dbReference type="Proteomes" id="UP000297245"/>
    </source>
</evidence>
<protein>
    <submittedName>
        <fullName evidence="3">Uncharacterized protein</fullName>
    </submittedName>
</protein>
<dbReference type="Proteomes" id="UP000297245">
    <property type="component" value="Unassembled WGS sequence"/>
</dbReference>
<feature type="compositionally biased region" description="Polar residues" evidence="1">
    <location>
        <begin position="11"/>
        <end position="23"/>
    </location>
</feature>
<dbReference type="OrthoDB" id="2977319at2759"/>
<proteinExistence type="predicted"/>
<evidence type="ECO:0000256" key="1">
    <source>
        <dbReference type="SAM" id="MobiDB-lite"/>
    </source>
</evidence>
<keyword evidence="4" id="KW-1185">Reference proteome</keyword>
<dbReference type="AlphaFoldDB" id="A0A4S8LVK3"/>